<dbReference type="EMBL" id="KN847497">
    <property type="protein sequence ID" value="KIW12969.1"/>
    <property type="molecule type" value="Genomic_DNA"/>
</dbReference>
<dbReference type="Proteomes" id="UP000053328">
    <property type="component" value="Unassembled WGS sequence"/>
</dbReference>
<dbReference type="RefSeq" id="XP_016233185.1">
    <property type="nucleotide sequence ID" value="XM_016382482.1"/>
</dbReference>
<dbReference type="InterPro" id="IPR045312">
    <property type="entry name" value="PCBER-like"/>
</dbReference>
<dbReference type="Gene3D" id="3.40.50.720">
    <property type="entry name" value="NAD(P)-binding Rossmann-like Domain"/>
    <property type="match status" value="1"/>
</dbReference>
<dbReference type="HOGENOM" id="CLU_044876_3_3_1"/>
<organism evidence="4 5">
    <name type="scientific">Exophiala spinifera</name>
    <dbReference type="NCBI Taxonomy" id="91928"/>
    <lineage>
        <taxon>Eukaryota</taxon>
        <taxon>Fungi</taxon>
        <taxon>Dikarya</taxon>
        <taxon>Ascomycota</taxon>
        <taxon>Pezizomycotina</taxon>
        <taxon>Eurotiomycetes</taxon>
        <taxon>Chaetothyriomycetidae</taxon>
        <taxon>Chaetothyriales</taxon>
        <taxon>Herpotrichiellaceae</taxon>
        <taxon>Exophiala</taxon>
    </lineage>
</organism>
<dbReference type="SUPFAM" id="SSF51735">
    <property type="entry name" value="NAD(P)-binding Rossmann-fold domains"/>
    <property type="match status" value="1"/>
</dbReference>
<evidence type="ECO:0000256" key="2">
    <source>
        <dbReference type="ARBA" id="ARBA00023002"/>
    </source>
</evidence>
<evidence type="ECO:0000313" key="5">
    <source>
        <dbReference type="Proteomes" id="UP000053328"/>
    </source>
</evidence>
<evidence type="ECO:0000313" key="4">
    <source>
        <dbReference type="EMBL" id="KIW12969.1"/>
    </source>
</evidence>
<dbReference type="Pfam" id="PF05368">
    <property type="entry name" value="NmrA"/>
    <property type="match status" value="1"/>
</dbReference>
<dbReference type="PANTHER" id="PTHR47706">
    <property type="entry name" value="NMRA-LIKE FAMILY PROTEIN"/>
    <property type="match status" value="1"/>
</dbReference>
<dbReference type="InterPro" id="IPR051609">
    <property type="entry name" value="NmrA/Isoflavone_reductase-like"/>
</dbReference>
<dbReference type="OrthoDB" id="9974981at2759"/>
<evidence type="ECO:0000259" key="3">
    <source>
        <dbReference type="Pfam" id="PF05368"/>
    </source>
</evidence>
<feature type="domain" description="NmrA-like" evidence="3">
    <location>
        <begin position="5"/>
        <end position="230"/>
    </location>
</feature>
<keyword evidence="2" id="KW-0560">Oxidoreductase</keyword>
<reference evidence="4 5" key="1">
    <citation type="submission" date="2015-01" db="EMBL/GenBank/DDBJ databases">
        <title>The Genome Sequence of Exophiala spinifera CBS89968.</title>
        <authorList>
            <consortium name="The Broad Institute Genomics Platform"/>
            <person name="Cuomo C."/>
            <person name="de Hoog S."/>
            <person name="Gorbushina A."/>
            <person name="Stielow B."/>
            <person name="Teixiera M."/>
            <person name="Abouelleil A."/>
            <person name="Chapman S.B."/>
            <person name="Priest M."/>
            <person name="Young S.K."/>
            <person name="Wortman J."/>
            <person name="Nusbaum C."/>
            <person name="Birren B."/>
        </authorList>
    </citation>
    <scope>NUCLEOTIDE SEQUENCE [LARGE SCALE GENOMIC DNA]</scope>
    <source>
        <strain evidence="4 5">CBS 89968</strain>
    </source>
</reference>
<dbReference type="GeneID" id="27335239"/>
<keyword evidence="1" id="KW-0521">NADP</keyword>
<gene>
    <name evidence="4" type="ORF">PV08_08156</name>
</gene>
<dbReference type="PANTHER" id="PTHR47706:SF9">
    <property type="entry name" value="NMRA-LIKE DOMAIN-CONTAINING PROTEIN-RELATED"/>
    <property type="match status" value="1"/>
</dbReference>
<name>A0A0D2BPG4_9EURO</name>
<dbReference type="Gene3D" id="3.90.25.10">
    <property type="entry name" value="UDP-galactose 4-epimerase, domain 1"/>
    <property type="match status" value="1"/>
</dbReference>
<protein>
    <recommendedName>
        <fullName evidence="3">NmrA-like domain-containing protein</fullName>
    </recommendedName>
</protein>
<dbReference type="STRING" id="91928.A0A0D2BPG4"/>
<keyword evidence="5" id="KW-1185">Reference proteome</keyword>
<dbReference type="CDD" id="cd05259">
    <property type="entry name" value="PCBER_SDR_a"/>
    <property type="match status" value="1"/>
</dbReference>
<evidence type="ECO:0000256" key="1">
    <source>
        <dbReference type="ARBA" id="ARBA00022857"/>
    </source>
</evidence>
<dbReference type="VEuPathDB" id="FungiDB:PV08_08156"/>
<dbReference type="InterPro" id="IPR008030">
    <property type="entry name" value="NmrA-like"/>
</dbReference>
<dbReference type="InterPro" id="IPR036291">
    <property type="entry name" value="NAD(P)-bd_dom_sf"/>
</dbReference>
<dbReference type="GO" id="GO:0016491">
    <property type="term" value="F:oxidoreductase activity"/>
    <property type="evidence" value="ECO:0007669"/>
    <property type="project" value="UniProtKB-KW"/>
</dbReference>
<accession>A0A0D2BPG4</accession>
<proteinExistence type="predicted"/>
<sequence length="296" mass="33294">MTLTRVLLIGASGNLGSLILKYLLSSPSNFEVTVLTRESSTAQFPSKVAVRKVADDYPPAQLVEAFKDVDAVVSAISMTGMHEQYKFIDACLAAGVKRYFPTEYGLDDLPTWLTDLRPMFKIKHDVRDYAMAKEKEGLEWTCIICNVFFEMGVRSGFFQFFWPEKRAVIIGGGETKWVATTLDTCALAVVRALEKDEQTKNKLLLVQDFTTSQKEILDAIEAKTGKWQVEEIPYDEWLEETKQQIRSGDNSALGKLTMGAVLPGSDWQDRPEFANKLLELPPKTFEQAMKDALQDV</sequence>
<dbReference type="AlphaFoldDB" id="A0A0D2BPG4"/>